<dbReference type="InterPro" id="IPR029068">
    <property type="entry name" value="Glyas_Bleomycin-R_OHBP_Dase"/>
</dbReference>
<proteinExistence type="predicted"/>
<evidence type="ECO:0000313" key="1">
    <source>
        <dbReference type="EMBL" id="MBA8796270.1"/>
    </source>
</evidence>
<keyword evidence="1" id="KW-0223">Dioxygenase</keyword>
<keyword evidence="1" id="KW-0456">Lyase</keyword>
<evidence type="ECO:0000313" key="2">
    <source>
        <dbReference type="Proteomes" id="UP000523079"/>
    </source>
</evidence>
<reference evidence="1 2" key="1">
    <citation type="submission" date="2020-07" db="EMBL/GenBank/DDBJ databases">
        <title>Sequencing the genomes of 1000 actinobacteria strains.</title>
        <authorList>
            <person name="Klenk H.-P."/>
        </authorList>
    </citation>
    <scope>NUCLEOTIDE SEQUENCE [LARGE SCALE GENOMIC DNA]</scope>
    <source>
        <strain evidence="1 2">DSM 100723</strain>
    </source>
</reference>
<protein>
    <submittedName>
        <fullName evidence="1">Catechol 2,3-dioxygenase-like lactoylglutathione lyase family enzyme</fullName>
    </submittedName>
</protein>
<dbReference type="CDD" id="cd06587">
    <property type="entry name" value="VOC"/>
    <property type="match status" value="1"/>
</dbReference>
<name>A0A7W3IW76_9ACTN</name>
<keyword evidence="1" id="KW-0560">Oxidoreductase</keyword>
<dbReference type="Gene3D" id="3.10.180.10">
    <property type="entry name" value="2,3-Dihydroxybiphenyl 1,2-Dioxygenase, domain 1"/>
    <property type="match status" value="2"/>
</dbReference>
<dbReference type="GO" id="GO:0051213">
    <property type="term" value="F:dioxygenase activity"/>
    <property type="evidence" value="ECO:0007669"/>
    <property type="project" value="UniProtKB-KW"/>
</dbReference>
<dbReference type="GO" id="GO:0016829">
    <property type="term" value="F:lyase activity"/>
    <property type="evidence" value="ECO:0007669"/>
    <property type="project" value="UniProtKB-KW"/>
</dbReference>
<dbReference type="Proteomes" id="UP000523079">
    <property type="component" value="Unassembled WGS sequence"/>
</dbReference>
<keyword evidence="2" id="KW-1185">Reference proteome</keyword>
<gene>
    <name evidence="1" type="ORF">FHX74_003923</name>
</gene>
<dbReference type="SUPFAM" id="SSF54593">
    <property type="entry name" value="Glyoxalase/Bleomycin resistance protein/Dihydroxybiphenyl dioxygenase"/>
    <property type="match status" value="2"/>
</dbReference>
<dbReference type="AlphaFoldDB" id="A0A7W3IW76"/>
<dbReference type="EMBL" id="JACGWT010000008">
    <property type="protein sequence ID" value="MBA8796270.1"/>
    <property type="molecule type" value="Genomic_DNA"/>
</dbReference>
<comment type="caution">
    <text evidence="1">The sequence shown here is derived from an EMBL/GenBank/DDBJ whole genome shotgun (WGS) entry which is preliminary data.</text>
</comment>
<organism evidence="1 2">
    <name type="scientific">Microlunatus kandeliicorticis</name>
    <dbReference type="NCBI Taxonomy" id="1759536"/>
    <lineage>
        <taxon>Bacteria</taxon>
        <taxon>Bacillati</taxon>
        <taxon>Actinomycetota</taxon>
        <taxon>Actinomycetes</taxon>
        <taxon>Propionibacteriales</taxon>
        <taxon>Propionibacteriaceae</taxon>
        <taxon>Microlunatus</taxon>
    </lineage>
</organism>
<dbReference type="RefSeq" id="WP_182561901.1">
    <property type="nucleotide sequence ID" value="NZ_JACGWT010000008.1"/>
</dbReference>
<accession>A0A7W3IW76</accession>
<sequence>MSEQTDQTAAQTSAQTAAVVVPYRFTDRPEAMISFLEQLGLRTTIRRGGYAVLAGRSGAVAVHPVMTSEVGRRQTSLNLDVPDVVALVDALGRDGVEGTWWDESWGRQAQLAGPTGLVGVNAEMDDFHGYQTFDDRPPGTGDDAAGPVDVVSVVFTTDFDALTGFFGRLGFAPGVGEADGWRPLRGGPGRGTIGLHAAERDGLDSNGYLTAALSFETAEPLDRLAARLRAAGHPVKECTAGTVPPTAILAVTDPDGERIEVHPAPEVRGQNG</sequence>